<dbReference type="GO" id="GO:0071897">
    <property type="term" value="P:DNA biosynthetic process"/>
    <property type="evidence" value="ECO:0007669"/>
    <property type="project" value="UniProtKB-KW"/>
</dbReference>
<dbReference type="PANTHER" id="PTHR11441">
    <property type="entry name" value="THYMIDINE KINASE"/>
    <property type="match status" value="1"/>
</dbReference>
<dbReference type="AlphaFoldDB" id="A0A9W7FD10"/>
<dbReference type="EMBL" id="BRXW01000141">
    <property type="protein sequence ID" value="GMI09833.1"/>
    <property type="molecule type" value="Genomic_DNA"/>
</dbReference>
<evidence type="ECO:0000256" key="12">
    <source>
        <dbReference type="SAM" id="SignalP"/>
    </source>
</evidence>
<evidence type="ECO:0000256" key="3">
    <source>
        <dbReference type="ARBA" id="ARBA00022634"/>
    </source>
</evidence>
<dbReference type="InterPro" id="IPR001267">
    <property type="entry name" value="Thymidine_kinase"/>
</dbReference>
<keyword evidence="6 10" id="KW-0418">Kinase</keyword>
<dbReference type="InterPro" id="IPR027417">
    <property type="entry name" value="P-loop_NTPase"/>
</dbReference>
<proteinExistence type="inferred from homology"/>
<evidence type="ECO:0000256" key="4">
    <source>
        <dbReference type="ARBA" id="ARBA00022679"/>
    </source>
</evidence>
<organism evidence="13 14">
    <name type="scientific">Triparma laevis f. longispina</name>
    <dbReference type="NCBI Taxonomy" id="1714387"/>
    <lineage>
        <taxon>Eukaryota</taxon>
        <taxon>Sar</taxon>
        <taxon>Stramenopiles</taxon>
        <taxon>Ochrophyta</taxon>
        <taxon>Bolidophyceae</taxon>
        <taxon>Parmales</taxon>
        <taxon>Triparmaceae</taxon>
        <taxon>Triparma</taxon>
    </lineage>
</organism>
<dbReference type="Gene3D" id="3.40.50.300">
    <property type="entry name" value="P-loop containing nucleotide triphosphate hydrolases"/>
    <property type="match status" value="1"/>
</dbReference>
<dbReference type="GO" id="GO:0004797">
    <property type="term" value="F:thymidine kinase activity"/>
    <property type="evidence" value="ECO:0007669"/>
    <property type="project" value="UniProtKB-EC"/>
</dbReference>
<feature type="chain" id="PRO_5040779320" description="Thymidine kinase" evidence="12">
    <location>
        <begin position="25"/>
        <end position="221"/>
    </location>
</feature>
<feature type="signal peptide" evidence="12">
    <location>
        <begin position="1"/>
        <end position="24"/>
    </location>
</feature>
<reference evidence="14" key="1">
    <citation type="journal article" date="2023" name="Commun. Biol.">
        <title>Genome analysis of Parmales, the sister group of diatoms, reveals the evolutionary specialization of diatoms from phago-mixotrophs to photoautotrophs.</title>
        <authorList>
            <person name="Ban H."/>
            <person name="Sato S."/>
            <person name="Yoshikawa S."/>
            <person name="Yamada K."/>
            <person name="Nakamura Y."/>
            <person name="Ichinomiya M."/>
            <person name="Sato N."/>
            <person name="Blanc-Mathieu R."/>
            <person name="Endo H."/>
            <person name="Kuwata A."/>
            <person name="Ogata H."/>
        </authorList>
    </citation>
    <scope>NUCLEOTIDE SEQUENCE [LARGE SCALE GENOMIC DNA]</scope>
    <source>
        <strain evidence="14">NIES 3700</strain>
    </source>
</reference>
<dbReference type="Gene3D" id="3.30.60.20">
    <property type="match status" value="1"/>
</dbReference>
<name>A0A9W7FD10_9STRA</name>
<feature type="active site" description="Proton acceptor" evidence="8">
    <location>
        <position position="109"/>
    </location>
</feature>
<dbReference type="Pfam" id="PF00265">
    <property type="entry name" value="TK"/>
    <property type="match status" value="1"/>
</dbReference>
<dbReference type="Proteomes" id="UP001165122">
    <property type="component" value="Unassembled WGS sequence"/>
</dbReference>
<feature type="binding site" evidence="9">
    <location>
        <begin position="191"/>
        <end position="194"/>
    </location>
    <ligand>
        <name>substrate</name>
    </ligand>
</feature>
<dbReference type="PIRSF" id="PIRSF035805">
    <property type="entry name" value="TK_cell"/>
    <property type="match status" value="1"/>
</dbReference>
<evidence type="ECO:0000256" key="11">
    <source>
        <dbReference type="RuleBase" id="RU004165"/>
    </source>
</evidence>
<comment type="similarity">
    <text evidence="1 11">Belongs to the thymidine kinase family.</text>
</comment>
<keyword evidence="12" id="KW-0732">Signal</keyword>
<evidence type="ECO:0000256" key="9">
    <source>
        <dbReference type="PIRSR" id="PIRSR035805-2"/>
    </source>
</evidence>
<dbReference type="GO" id="GO:0005524">
    <property type="term" value="F:ATP binding"/>
    <property type="evidence" value="ECO:0007669"/>
    <property type="project" value="UniProtKB-KW"/>
</dbReference>
<evidence type="ECO:0000256" key="1">
    <source>
        <dbReference type="ARBA" id="ARBA00007587"/>
    </source>
</evidence>
<evidence type="ECO:0000256" key="10">
    <source>
        <dbReference type="RuleBase" id="RU000544"/>
    </source>
</evidence>
<dbReference type="SUPFAM" id="SSF57716">
    <property type="entry name" value="Glucocorticoid receptor-like (DNA-binding domain)"/>
    <property type="match status" value="1"/>
</dbReference>
<gene>
    <name evidence="13" type="ORF">TrLO_g419</name>
</gene>
<evidence type="ECO:0000313" key="13">
    <source>
        <dbReference type="EMBL" id="GMI09833.1"/>
    </source>
</evidence>
<feature type="binding site" evidence="9">
    <location>
        <position position="199"/>
    </location>
    <ligand>
        <name>substrate</name>
    </ligand>
</feature>
<dbReference type="EC" id="2.7.1.21" evidence="2 10"/>
<dbReference type="PANTHER" id="PTHR11441:SF0">
    <property type="entry name" value="THYMIDINE KINASE, CYTOSOLIC"/>
    <property type="match status" value="1"/>
</dbReference>
<comment type="catalytic activity">
    <reaction evidence="10">
        <text>thymidine + ATP = dTMP + ADP + H(+)</text>
        <dbReference type="Rhea" id="RHEA:19129"/>
        <dbReference type="ChEBI" id="CHEBI:15378"/>
        <dbReference type="ChEBI" id="CHEBI:17748"/>
        <dbReference type="ChEBI" id="CHEBI:30616"/>
        <dbReference type="ChEBI" id="CHEBI:63528"/>
        <dbReference type="ChEBI" id="CHEBI:456216"/>
        <dbReference type="EC" id="2.7.1.21"/>
    </reaction>
</comment>
<dbReference type="SUPFAM" id="SSF52540">
    <property type="entry name" value="P-loop containing nucleoside triphosphate hydrolases"/>
    <property type="match status" value="1"/>
</dbReference>
<keyword evidence="14" id="KW-1185">Reference proteome</keyword>
<evidence type="ECO:0000256" key="2">
    <source>
        <dbReference type="ARBA" id="ARBA00012118"/>
    </source>
</evidence>
<comment type="caution">
    <text evidence="13">The sequence shown here is derived from an EMBL/GenBank/DDBJ whole genome shotgun (WGS) entry which is preliminary data.</text>
</comment>
<evidence type="ECO:0000256" key="6">
    <source>
        <dbReference type="ARBA" id="ARBA00022777"/>
    </source>
</evidence>
<keyword evidence="5 10" id="KW-0547">Nucleotide-binding</keyword>
<keyword evidence="7 10" id="KW-0067">ATP-binding</keyword>
<evidence type="ECO:0000313" key="14">
    <source>
        <dbReference type="Proteomes" id="UP001165122"/>
    </source>
</evidence>
<evidence type="ECO:0000256" key="8">
    <source>
        <dbReference type="PIRSR" id="PIRSR035805-1"/>
    </source>
</evidence>
<keyword evidence="3 10" id="KW-0237">DNA synthesis</keyword>
<protein>
    <recommendedName>
        <fullName evidence="2 10">Thymidine kinase</fullName>
        <ecNumber evidence="2 10">2.7.1.21</ecNumber>
    </recommendedName>
</protein>
<evidence type="ECO:0000256" key="7">
    <source>
        <dbReference type="ARBA" id="ARBA00022840"/>
    </source>
</evidence>
<accession>A0A9W7FD10</accession>
<dbReference type="GO" id="GO:0046104">
    <property type="term" value="P:thymidine metabolic process"/>
    <property type="evidence" value="ECO:0007669"/>
    <property type="project" value="TreeGrafter"/>
</dbReference>
<keyword evidence="4 10" id="KW-0808">Transferase</keyword>
<dbReference type="GO" id="GO:0005829">
    <property type="term" value="C:cytosol"/>
    <property type="evidence" value="ECO:0007669"/>
    <property type="project" value="TreeGrafter"/>
</dbReference>
<evidence type="ECO:0000256" key="5">
    <source>
        <dbReference type="ARBA" id="ARBA00022741"/>
    </source>
</evidence>
<sequence>MLLTSLLIIALLLPLFLLFTPTTSNKLYFRHGPVSSAKTLNLLSVAHSYRSQNKTVLLLKPSLDTRFGNATIKSRSGLEKTADFMIEDTTDLLVDLQKPKELHCILVDEVQFLSPHHISQLRHITSLWSVPIICYGLRTDFRTRLFPGSKRLLELADNIEEIKTTCYGCNRKALFNLKHVDGVAVVDGPSVQLGCEESYFPTCFTCYKKALTQADTEFPSD</sequence>
<dbReference type="OrthoDB" id="439028at2759"/>